<accession>A0AAQ3TSF1</accession>
<evidence type="ECO:0000256" key="1">
    <source>
        <dbReference type="SAM" id="MobiDB-lite"/>
    </source>
</evidence>
<dbReference type="Proteomes" id="UP001341281">
    <property type="component" value="Chromosome 05"/>
</dbReference>
<reference evidence="2 3" key="1">
    <citation type="submission" date="2024-02" db="EMBL/GenBank/DDBJ databases">
        <title>High-quality chromosome-scale genome assembly of Pensacola bahiagrass (Paspalum notatum Flugge var. saurae).</title>
        <authorList>
            <person name="Vega J.M."/>
            <person name="Podio M."/>
            <person name="Orjuela J."/>
            <person name="Siena L.A."/>
            <person name="Pessino S.C."/>
            <person name="Combes M.C."/>
            <person name="Mariac C."/>
            <person name="Albertini E."/>
            <person name="Pupilli F."/>
            <person name="Ortiz J.P.A."/>
            <person name="Leblanc O."/>
        </authorList>
    </citation>
    <scope>NUCLEOTIDE SEQUENCE [LARGE SCALE GENOMIC DNA]</scope>
    <source>
        <strain evidence="2">R1</strain>
        <tissue evidence="2">Leaf</tissue>
    </source>
</reference>
<evidence type="ECO:0000313" key="3">
    <source>
        <dbReference type="Proteomes" id="UP001341281"/>
    </source>
</evidence>
<keyword evidence="3" id="KW-1185">Reference proteome</keyword>
<proteinExistence type="predicted"/>
<feature type="compositionally biased region" description="Polar residues" evidence="1">
    <location>
        <begin position="150"/>
        <end position="165"/>
    </location>
</feature>
<organism evidence="2 3">
    <name type="scientific">Paspalum notatum var. saurae</name>
    <dbReference type="NCBI Taxonomy" id="547442"/>
    <lineage>
        <taxon>Eukaryota</taxon>
        <taxon>Viridiplantae</taxon>
        <taxon>Streptophyta</taxon>
        <taxon>Embryophyta</taxon>
        <taxon>Tracheophyta</taxon>
        <taxon>Spermatophyta</taxon>
        <taxon>Magnoliopsida</taxon>
        <taxon>Liliopsida</taxon>
        <taxon>Poales</taxon>
        <taxon>Poaceae</taxon>
        <taxon>PACMAD clade</taxon>
        <taxon>Panicoideae</taxon>
        <taxon>Andropogonodae</taxon>
        <taxon>Paspaleae</taxon>
        <taxon>Paspalinae</taxon>
        <taxon>Paspalum</taxon>
    </lineage>
</organism>
<dbReference type="EMBL" id="CP144749">
    <property type="protein sequence ID" value="WVZ77122.1"/>
    <property type="molecule type" value="Genomic_DNA"/>
</dbReference>
<protein>
    <submittedName>
        <fullName evidence="2">Uncharacterized protein</fullName>
    </submittedName>
</protein>
<sequence length="165" mass="18161">MSARACSSRLWSMDGRNVIGFLVSQSQCSSCEIADWTGLDWTEQKSTPSTVVNFASSETTNEAEKSLQVLKDWHRYDGRDRTASVIAADLRKQTVRDVAKFGSERHLGYSCIYLGSGISKHLPPTRGKSSETSKNEIVLQPVKHDVPGKNLQSEPTSKVDGTSPK</sequence>
<name>A0AAQ3TSF1_PASNO</name>
<gene>
    <name evidence="2" type="ORF">U9M48_025022</name>
</gene>
<dbReference type="AlphaFoldDB" id="A0AAQ3TSF1"/>
<evidence type="ECO:0000313" key="2">
    <source>
        <dbReference type="EMBL" id="WVZ77122.1"/>
    </source>
</evidence>
<feature type="region of interest" description="Disordered" evidence="1">
    <location>
        <begin position="122"/>
        <end position="165"/>
    </location>
</feature>